<dbReference type="RefSeq" id="WP_147005969.1">
    <property type="nucleotide sequence ID" value="NZ_AP019846.1"/>
</dbReference>
<reference evidence="2 3" key="1">
    <citation type="submission" date="2019-07" db="EMBL/GenBank/DDBJ databases">
        <title>Complete Genome Sequence of Leptotrichia hongkongensis Strain JMUB5056.</title>
        <authorList>
            <person name="Watanabe S."/>
            <person name="Cui L."/>
        </authorList>
    </citation>
    <scope>NUCLEOTIDE SEQUENCE [LARGE SCALE GENOMIC DNA]</scope>
    <source>
        <strain evidence="2 3">JMUB5056</strain>
    </source>
</reference>
<dbReference type="OrthoDB" id="83297at2"/>
<dbReference type="AlphaFoldDB" id="A0A510L7S2"/>
<sequence>MELQNILNLEWCERRKEKSKYFTEEFFEKYPTKYRDLIEKYEVISFQINTLFKSKNKEIKDFCMMSLDFRNEKIKRIYNYLLDYQDWLAKSSEEIINEIKQEINELELKEKWDENFENIQEEIEKIGNKIIDEYGETVTWEELNSPISKELKLLCEIRDIYFLNKNLKILKFIPINANDNTYDAEYGYNYILLGKKTGKIYRLDGVESNHRPTLEKIAENFDEFMERLYLGNLLDFEDDNDYEEILRNKKE</sequence>
<evidence type="ECO:0000256" key="1">
    <source>
        <dbReference type="SAM" id="Coils"/>
    </source>
</evidence>
<dbReference type="KEGG" id="lhg:JMUB5056_1636"/>
<protein>
    <submittedName>
        <fullName evidence="2">Uncharacterized protein</fullName>
    </submittedName>
</protein>
<organism evidence="2 3">
    <name type="scientific">Leptotrichia hongkongensis</name>
    <dbReference type="NCBI Taxonomy" id="554406"/>
    <lineage>
        <taxon>Bacteria</taxon>
        <taxon>Fusobacteriati</taxon>
        <taxon>Fusobacteriota</taxon>
        <taxon>Fusobacteriia</taxon>
        <taxon>Fusobacteriales</taxon>
        <taxon>Leptotrichiaceae</taxon>
        <taxon>Leptotrichia</taxon>
    </lineage>
</organism>
<accession>A0A510L7S2</accession>
<name>A0A510L7S2_9FUSO</name>
<dbReference type="Proteomes" id="UP000321561">
    <property type="component" value="Chromosome"/>
</dbReference>
<gene>
    <name evidence="2" type="ORF">JMUB5056_1636</name>
</gene>
<keyword evidence="1" id="KW-0175">Coiled coil</keyword>
<evidence type="ECO:0000313" key="2">
    <source>
        <dbReference type="EMBL" id="BBM60042.1"/>
    </source>
</evidence>
<evidence type="ECO:0000313" key="3">
    <source>
        <dbReference type="Proteomes" id="UP000321561"/>
    </source>
</evidence>
<feature type="coiled-coil region" evidence="1">
    <location>
        <begin position="89"/>
        <end position="129"/>
    </location>
</feature>
<proteinExistence type="predicted"/>
<dbReference type="EMBL" id="AP019846">
    <property type="protein sequence ID" value="BBM60042.1"/>
    <property type="molecule type" value="Genomic_DNA"/>
</dbReference>